<dbReference type="PROSITE" id="PS50041">
    <property type="entry name" value="C_TYPE_LECTIN_2"/>
    <property type="match status" value="1"/>
</dbReference>
<reference evidence="2" key="2">
    <citation type="submission" date="2025-09" db="UniProtKB">
        <authorList>
            <consortium name="Ensembl"/>
        </authorList>
    </citation>
    <scope>IDENTIFICATION</scope>
</reference>
<dbReference type="Pfam" id="PF00059">
    <property type="entry name" value="Lectin_C"/>
    <property type="match status" value="1"/>
</dbReference>
<name>A0A673KJ25_9TELE</name>
<dbReference type="SUPFAM" id="SSF56436">
    <property type="entry name" value="C-type lectin-like"/>
    <property type="match status" value="1"/>
</dbReference>
<dbReference type="PANTHER" id="PTHR45784:SF3">
    <property type="entry name" value="C-TYPE LECTIN DOMAIN FAMILY 4 MEMBER K-LIKE-RELATED"/>
    <property type="match status" value="1"/>
</dbReference>
<accession>A0A673KJ25</accession>
<feature type="domain" description="C-type lectin" evidence="1">
    <location>
        <begin position="30"/>
        <end position="137"/>
    </location>
</feature>
<dbReference type="InterPro" id="IPR016186">
    <property type="entry name" value="C-type_lectin-like/link_sf"/>
</dbReference>
<proteinExistence type="predicted"/>
<dbReference type="Ensembl" id="ENSSRHT00000068185.1">
    <property type="protein sequence ID" value="ENSSRHP00000066365.1"/>
    <property type="gene ID" value="ENSSRHG00000033031.1"/>
</dbReference>
<dbReference type="Proteomes" id="UP000472270">
    <property type="component" value="Unassembled WGS sequence"/>
</dbReference>
<evidence type="ECO:0000259" key="1">
    <source>
        <dbReference type="PROSITE" id="PS50041"/>
    </source>
</evidence>
<dbReference type="CDD" id="cd00037">
    <property type="entry name" value="CLECT"/>
    <property type="match status" value="1"/>
</dbReference>
<dbReference type="PANTHER" id="PTHR45784">
    <property type="entry name" value="C-TYPE LECTIN DOMAIN FAMILY 20 MEMBER A-RELATED"/>
    <property type="match status" value="1"/>
</dbReference>
<dbReference type="InterPro" id="IPR016187">
    <property type="entry name" value="CTDL_fold"/>
</dbReference>
<organism evidence="2 3">
    <name type="scientific">Sinocyclocheilus rhinocerous</name>
    <dbReference type="NCBI Taxonomy" id="307959"/>
    <lineage>
        <taxon>Eukaryota</taxon>
        <taxon>Metazoa</taxon>
        <taxon>Chordata</taxon>
        <taxon>Craniata</taxon>
        <taxon>Vertebrata</taxon>
        <taxon>Euteleostomi</taxon>
        <taxon>Actinopterygii</taxon>
        <taxon>Neopterygii</taxon>
        <taxon>Teleostei</taxon>
        <taxon>Ostariophysi</taxon>
        <taxon>Cypriniformes</taxon>
        <taxon>Cyprinidae</taxon>
        <taxon>Cyprininae</taxon>
        <taxon>Sinocyclocheilus</taxon>
    </lineage>
</organism>
<dbReference type="InterPro" id="IPR001304">
    <property type="entry name" value="C-type_lectin-like"/>
</dbReference>
<evidence type="ECO:0000313" key="2">
    <source>
        <dbReference type="Ensembl" id="ENSSRHP00000066365.1"/>
    </source>
</evidence>
<dbReference type="AlphaFoldDB" id="A0A673KJ25"/>
<protein>
    <recommendedName>
        <fullName evidence="1">C-type lectin domain-containing protein</fullName>
    </recommendedName>
</protein>
<dbReference type="SMART" id="SM00034">
    <property type="entry name" value="CLECT"/>
    <property type="match status" value="1"/>
</dbReference>
<keyword evidence="3" id="KW-1185">Reference proteome</keyword>
<dbReference type="Gene3D" id="3.10.100.10">
    <property type="entry name" value="Mannose-Binding Protein A, subunit A"/>
    <property type="match status" value="1"/>
</dbReference>
<evidence type="ECO:0000313" key="3">
    <source>
        <dbReference type="Proteomes" id="UP000472270"/>
    </source>
</evidence>
<sequence length="151" mass="17377">MQERKSKFFCISQNCEKQSSKCVSKISFYRCYLVFMKWREAQLYCRTLYTDLATITDDTENTALATIISENSVQDAWIGLSKNLWLWSDQTSVSWSFMTWQSGQPDNVNGNEECACAGTEGEMADDACSTSRAFYCKTREHFCFSSNTLFK</sequence>
<reference evidence="2" key="1">
    <citation type="submission" date="2025-08" db="UniProtKB">
        <authorList>
            <consortium name="Ensembl"/>
        </authorList>
    </citation>
    <scope>IDENTIFICATION</scope>
</reference>